<gene>
    <name evidence="5" type="ORF">GCM10008939_10480</name>
</gene>
<keyword evidence="2" id="KW-0012">Acyltransferase</keyword>
<dbReference type="InterPro" id="IPR000182">
    <property type="entry name" value="GNAT_dom"/>
</dbReference>
<dbReference type="Proteomes" id="UP000635726">
    <property type="component" value="Unassembled WGS sequence"/>
</dbReference>
<dbReference type="InterPro" id="IPR016181">
    <property type="entry name" value="Acyl_CoA_acyltransferase"/>
</dbReference>
<dbReference type="PANTHER" id="PTHR43877:SF2">
    <property type="entry name" value="AMINOALKYLPHOSPHONATE N-ACETYLTRANSFERASE-RELATED"/>
    <property type="match status" value="1"/>
</dbReference>
<accession>A0A917P9U5</accession>
<comment type="caution">
    <text evidence="5">The sequence shown here is derived from an EMBL/GenBank/DDBJ whole genome shotgun (WGS) entry which is preliminary data.</text>
</comment>
<dbReference type="Gene3D" id="3.40.630.30">
    <property type="match status" value="1"/>
</dbReference>
<feature type="region of interest" description="Disordered" evidence="3">
    <location>
        <begin position="1"/>
        <end position="23"/>
    </location>
</feature>
<proteinExistence type="predicted"/>
<evidence type="ECO:0000256" key="1">
    <source>
        <dbReference type="ARBA" id="ARBA00022679"/>
    </source>
</evidence>
<evidence type="ECO:0000313" key="5">
    <source>
        <dbReference type="EMBL" id="GGJ68010.1"/>
    </source>
</evidence>
<reference evidence="5" key="1">
    <citation type="journal article" date="2014" name="Int. J. Syst. Evol. Microbiol.">
        <title>Complete genome sequence of Corynebacterium casei LMG S-19264T (=DSM 44701T), isolated from a smear-ripened cheese.</title>
        <authorList>
            <consortium name="US DOE Joint Genome Institute (JGI-PGF)"/>
            <person name="Walter F."/>
            <person name="Albersmeier A."/>
            <person name="Kalinowski J."/>
            <person name="Ruckert C."/>
        </authorList>
    </citation>
    <scope>NUCLEOTIDE SEQUENCE</scope>
    <source>
        <strain evidence="5">JCM 14371</strain>
    </source>
</reference>
<evidence type="ECO:0000313" key="6">
    <source>
        <dbReference type="Proteomes" id="UP000635726"/>
    </source>
</evidence>
<feature type="domain" description="N-acetyltransferase" evidence="4">
    <location>
        <begin position="25"/>
        <end position="166"/>
    </location>
</feature>
<sequence>MNDDRSAAGTSVPEFGPAHGPQDLTAFRTLNEEWITHHFTLEDTDRQQLGDPEGQILAPGGRIFMARMHGEAVGCVALRPTRPGEYEVSKMAVTPRLRGQGIGRKLLEYTILQARGLGARRLMLGSSTRLGSAVHLYEQLGFTHLPPERRPDLAYARADVFMELDL</sequence>
<name>A0A917P9U5_9DEIO</name>
<organism evidence="5 6">
    <name type="scientific">Deinococcus aquiradiocola</name>
    <dbReference type="NCBI Taxonomy" id="393059"/>
    <lineage>
        <taxon>Bacteria</taxon>
        <taxon>Thermotogati</taxon>
        <taxon>Deinococcota</taxon>
        <taxon>Deinococci</taxon>
        <taxon>Deinococcales</taxon>
        <taxon>Deinococcaceae</taxon>
        <taxon>Deinococcus</taxon>
    </lineage>
</organism>
<protein>
    <recommendedName>
        <fullName evidence="4">N-acetyltransferase domain-containing protein</fullName>
    </recommendedName>
</protein>
<dbReference type="SUPFAM" id="SSF55729">
    <property type="entry name" value="Acyl-CoA N-acyltransferases (Nat)"/>
    <property type="match status" value="1"/>
</dbReference>
<dbReference type="GO" id="GO:0016747">
    <property type="term" value="F:acyltransferase activity, transferring groups other than amino-acyl groups"/>
    <property type="evidence" value="ECO:0007669"/>
    <property type="project" value="InterPro"/>
</dbReference>
<dbReference type="InterPro" id="IPR050832">
    <property type="entry name" value="Bact_Acetyltransf"/>
</dbReference>
<dbReference type="RefSeq" id="WP_188961210.1">
    <property type="nucleotide sequence ID" value="NZ_BMOE01000002.1"/>
</dbReference>
<keyword evidence="1" id="KW-0808">Transferase</keyword>
<evidence type="ECO:0000256" key="2">
    <source>
        <dbReference type="ARBA" id="ARBA00023315"/>
    </source>
</evidence>
<keyword evidence="6" id="KW-1185">Reference proteome</keyword>
<reference evidence="5" key="2">
    <citation type="submission" date="2020-09" db="EMBL/GenBank/DDBJ databases">
        <authorList>
            <person name="Sun Q."/>
            <person name="Ohkuma M."/>
        </authorList>
    </citation>
    <scope>NUCLEOTIDE SEQUENCE</scope>
    <source>
        <strain evidence="5">JCM 14371</strain>
    </source>
</reference>
<dbReference type="PROSITE" id="PS51186">
    <property type="entry name" value="GNAT"/>
    <property type="match status" value="1"/>
</dbReference>
<dbReference type="Pfam" id="PF00583">
    <property type="entry name" value="Acetyltransf_1"/>
    <property type="match status" value="1"/>
</dbReference>
<dbReference type="EMBL" id="BMOE01000002">
    <property type="protein sequence ID" value="GGJ68010.1"/>
    <property type="molecule type" value="Genomic_DNA"/>
</dbReference>
<evidence type="ECO:0000259" key="4">
    <source>
        <dbReference type="PROSITE" id="PS51186"/>
    </source>
</evidence>
<dbReference type="AlphaFoldDB" id="A0A917P9U5"/>
<dbReference type="PANTHER" id="PTHR43877">
    <property type="entry name" value="AMINOALKYLPHOSPHONATE N-ACETYLTRANSFERASE-RELATED-RELATED"/>
    <property type="match status" value="1"/>
</dbReference>
<dbReference type="CDD" id="cd04301">
    <property type="entry name" value="NAT_SF"/>
    <property type="match status" value="1"/>
</dbReference>
<evidence type="ECO:0000256" key="3">
    <source>
        <dbReference type="SAM" id="MobiDB-lite"/>
    </source>
</evidence>